<feature type="region of interest" description="Disordered" evidence="1">
    <location>
        <begin position="41"/>
        <end position="70"/>
    </location>
</feature>
<proteinExistence type="predicted"/>
<reference evidence="2" key="1">
    <citation type="journal article" date="2015" name="Nature">
        <title>Complex archaea that bridge the gap between prokaryotes and eukaryotes.</title>
        <authorList>
            <person name="Spang A."/>
            <person name="Saw J.H."/>
            <person name="Jorgensen S.L."/>
            <person name="Zaremba-Niedzwiedzka K."/>
            <person name="Martijn J."/>
            <person name="Lind A.E."/>
            <person name="van Eijk R."/>
            <person name="Schleper C."/>
            <person name="Guy L."/>
            <person name="Ettema T.J."/>
        </authorList>
    </citation>
    <scope>NUCLEOTIDE SEQUENCE</scope>
</reference>
<gene>
    <name evidence="2" type="ORF">LCGC14_2760470</name>
</gene>
<feature type="compositionally biased region" description="Basic and acidic residues" evidence="1">
    <location>
        <begin position="12"/>
        <end position="22"/>
    </location>
</feature>
<protein>
    <submittedName>
        <fullName evidence="2">Uncharacterized protein</fullName>
    </submittedName>
</protein>
<feature type="region of interest" description="Disordered" evidence="1">
    <location>
        <begin position="1"/>
        <end position="25"/>
    </location>
</feature>
<feature type="non-terminal residue" evidence="2">
    <location>
        <position position="105"/>
    </location>
</feature>
<comment type="caution">
    <text evidence="2">The sequence shown here is derived from an EMBL/GenBank/DDBJ whole genome shotgun (WGS) entry which is preliminary data.</text>
</comment>
<dbReference type="AlphaFoldDB" id="A0A0F9B7P3"/>
<name>A0A0F9B7P3_9ZZZZ</name>
<organism evidence="2">
    <name type="scientific">marine sediment metagenome</name>
    <dbReference type="NCBI Taxonomy" id="412755"/>
    <lineage>
        <taxon>unclassified sequences</taxon>
        <taxon>metagenomes</taxon>
        <taxon>ecological metagenomes</taxon>
    </lineage>
</organism>
<accession>A0A0F9B7P3</accession>
<evidence type="ECO:0000313" key="2">
    <source>
        <dbReference type="EMBL" id="KKK86714.1"/>
    </source>
</evidence>
<sequence length="105" mass="12117">MEYLTDRPTPNEPEKPEDDSPKARVAAWPQWKRDMHKVIQEDQIKTQGYARKDAPRPDKASKGPTCAGWKQKRPMWCPYQDCIFLRQTQGLICGGKLPKPELHDG</sequence>
<evidence type="ECO:0000256" key="1">
    <source>
        <dbReference type="SAM" id="MobiDB-lite"/>
    </source>
</evidence>
<feature type="compositionally biased region" description="Basic and acidic residues" evidence="1">
    <location>
        <begin position="41"/>
        <end position="61"/>
    </location>
</feature>
<dbReference type="EMBL" id="LAZR01050723">
    <property type="protein sequence ID" value="KKK86714.1"/>
    <property type="molecule type" value="Genomic_DNA"/>
</dbReference>